<dbReference type="Gene3D" id="3.30.1220.10">
    <property type="entry name" value="CobW-like, C-terminal domain"/>
    <property type="match status" value="1"/>
</dbReference>
<dbReference type="GO" id="GO:0016787">
    <property type="term" value="F:hydrolase activity"/>
    <property type="evidence" value="ECO:0007669"/>
    <property type="project" value="UniProtKB-KW"/>
</dbReference>
<accession>A0ABD5MQV1</accession>
<evidence type="ECO:0000256" key="1">
    <source>
        <dbReference type="ARBA" id="ARBA00022741"/>
    </source>
</evidence>
<feature type="region of interest" description="Disordered" evidence="6">
    <location>
        <begin position="268"/>
        <end position="322"/>
    </location>
</feature>
<organism evidence="8 9">
    <name type="scientific">Halobaculum roseum</name>
    <dbReference type="NCBI Taxonomy" id="2175149"/>
    <lineage>
        <taxon>Archaea</taxon>
        <taxon>Methanobacteriati</taxon>
        <taxon>Methanobacteriota</taxon>
        <taxon>Stenosarchaea group</taxon>
        <taxon>Halobacteria</taxon>
        <taxon>Halobacteriales</taxon>
        <taxon>Haloferacaceae</taxon>
        <taxon>Halobaculum</taxon>
    </lineage>
</organism>
<gene>
    <name evidence="8" type="ORF">ACFFOL_13460</name>
</gene>
<dbReference type="EMBL" id="JBHMAJ010000009">
    <property type="protein sequence ID" value="MFB9825174.1"/>
    <property type="molecule type" value="Genomic_DNA"/>
</dbReference>
<keyword evidence="3" id="KW-0143">Chaperone</keyword>
<evidence type="ECO:0000256" key="3">
    <source>
        <dbReference type="ARBA" id="ARBA00023186"/>
    </source>
</evidence>
<dbReference type="GeneID" id="67211088"/>
<evidence type="ECO:0000313" key="8">
    <source>
        <dbReference type="EMBL" id="MFB9825174.1"/>
    </source>
</evidence>
<dbReference type="InterPro" id="IPR011629">
    <property type="entry name" value="CobW-like_C"/>
</dbReference>
<sequence>MTPGRGLGGGPGPSGDDAVPVTVLSGSLGAGKTTLVNHVLSNAGDRDIAVLVNDVGSVNVDYDLLSSEDLPAVGVAELSNGCICCELRDDLERAVVQLADGKEFDHLVVEPSGISEPGPVARQFTTGPAAARYRMDAVVTVLDTPQFLGAFAGEGTPKRRGSTTHEGGEGAVGGTAADGEDADLGGDDADREGDGDEAPRPLSDLLVEQVEGADVVLLNKADLCDEAELAEAEELVRALRPRAEILPTEHSAAPLDRILDVDLYEHRDEEHGHPDDHADHGDHEHADSDDHGHADSDDHGHADGDDHGHAHGGDGHDHAHPDEVYGVTSFVYRARRPFHPERLAEYLSNLPESVVRSKGTLHVAGSDQRLHYSQAGPSVRVEAVGPWVAAMEEADRELYRANRRGGADWDDEWGDRHTEVVVIGVDLDEPAVRARLDDCLLTDAELENGPGVDPAEWFPTAPAEGDGDGDGNADAVVSLS</sequence>
<evidence type="ECO:0000256" key="2">
    <source>
        <dbReference type="ARBA" id="ARBA00022801"/>
    </source>
</evidence>
<dbReference type="Gene3D" id="3.40.50.300">
    <property type="entry name" value="P-loop containing nucleotide triphosphate hydrolases"/>
    <property type="match status" value="1"/>
</dbReference>
<dbReference type="InterPro" id="IPR036627">
    <property type="entry name" value="CobW-likC_sf"/>
</dbReference>
<feature type="region of interest" description="Disordered" evidence="6">
    <location>
        <begin position="447"/>
        <end position="480"/>
    </location>
</feature>
<evidence type="ECO:0000259" key="7">
    <source>
        <dbReference type="SMART" id="SM00833"/>
    </source>
</evidence>
<evidence type="ECO:0000256" key="6">
    <source>
        <dbReference type="SAM" id="MobiDB-lite"/>
    </source>
</evidence>
<dbReference type="Pfam" id="PF02492">
    <property type="entry name" value="cobW"/>
    <property type="match status" value="1"/>
</dbReference>
<reference evidence="8" key="1">
    <citation type="submission" date="2024-09" db="EMBL/GenBank/DDBJ databases">
        <authorList>
            <person name="Sun Q."/>
        </authorList>
    </citation>
    <scope>NUCLEOTIDE SEQUENCE [LARGE SCALE GENOMIC DNA]</scope>
    <source>
        <strain evidence="8">JCM 31273</strain>
    </source>
</reference>
<dbReference type="CDD" id="cd03112">
    <property type="entry name" value="CobW-like"/>
    <property type="match status" value="1"/>
</dbReference>
<dbReference type="Proteomes" id="UP001589595">
    <property type="component" value="Unassembled WGS sequence"/>
</dbReference>
<dbReference type="PANTHER" id="PTHR43603">
    <property type="entry name" value="COBW DOMAIN-CONTAINING PROTEIN DDB_G0274527"/>
    <property type="match status" value="1"/>
</dbReference>
<dbReference type="RefSeq" id="WP_222921030.1">
    <property type="nucleotide sequence ID" value="NZ_CP082286.1"/>
</dbReference>
<comment type="similarity">
    <text evidence="4">Belongs to the SIMIBI class G3E GTPase family. ZNG1 subfamily.</text>
</comment>
<dbReference type="PANTHER" id="PTHR43603:SF1">
    <property type="entry name" value="ZINC-REGULATED GTPASE METALLOPROTEIN ACTIVATOR 1"/>
    <property type="match status" value="1"/>
</dbReference>
<comment type="caution">
    <text evidence="8">The sequence shown here is derived from an EMBL/GenBank/DDBJ whole genome shotgun (WGS) entry which is preliminary data.</text>
</comment>
<comment type="catalytic activity">
    <reaction evidence="5">
        <text>GTP + H2O = GDP + phosphate + H(+)</text>
        <dbReference type="Rhea" id="RHEA:19669"/>
        <dbReference type="ChEBI" id="CHEBI:15377"/>
        <dbReference type="ChEBI" id="CHEBI:15378"/>
        <dbReference type="ChEBI" id="CHEBI:37565"/>
        <dbReference type="ChEBI" id="CHEBI:43474"/>
        <dbReference type="ChEBI" id="CHEBI:58189"/>
    </reaction>
    <physiologicalReaction direction="left-to-right" evidence="5">
        <dbReference type="Rhea" id="RHEA:19670"/>
    </physiologicalReaction>
</comment>
<dbReference type="InterPro" id="IPR027417">
    <property type="entry name" value="P-loop_NTPase"/>
</dbReference>
<name>A0ABD5MQV1_9EURY</name>
<protein>
    <submittedName>
        <fullName evidence="8">CobW family GTP-binding protein</fullName>
    </submittedName>
</protein>
<keyword evidence="9" id="KW-1185">Reference proteome</keyword>
<feature type="compositionally biased region" description="Acidic residues" evidence="6">
    <location>
        <begin position="178"/>
        <end position="196"/>
    </location>
</feature>
<dbReference type="SUPFAM" id="SSF52540">
    <property type="entry name" value="P-loop containing nucleoside triphosphate hydrolases"/>
    <property type="match status" value="1"/>
</dbReference>
<keyword evidence="2" id="KW-0378">Hydrolase</keyword>
<evidence type="ECO:0000313" key="9">
    <source>
        <dbReference type="Proteomes" id="UP001589595"/>
    </source>
</evidence>
<keyword evidence="1" id="KW-0547">Nucleotide-binding</keyword>
<dbReference type="SUPFAM" id="SSF90002">
    <property type="entry name" value="Hypothetical protein YjiA, C-terminal domain"/>
    <property type="match status" value="1"/>
</dbReference>
<dbReference type="GO" id="GO:0000166">
    <property type="term" value="F:nucleotide binding"/>
    <property type="evidence" value="ECO:0007669"/>
    <property type="project" value="UniProtKB-KW"/>
</dbReference>
<dbReference type="Pfam" id="PF07683">
    <property type="entry name" value="CobW_C"/>
    <property type="match status" value="1"/>
</dbReference>
<dbReference type="AlphaFoldDB" id="A0ABD5MQV1"/>
<evidence type="ECO:0000256" key="5">
    <source>
        <dbReference type="ARBA" id="ARBA00049117"/>
    </source>
</evidence>
<evidence type="ECO:0000256" key="4">
    <source>
        <dbReference type="ARBA" id="ARBA00034320"/>
    </source>
</evidence>
<proteinExistence type="inferred from homology"/>
<dbReference type="InterPro" id="IPR003495">
    <property type="entry name" value="CobW/HypB/UreG_nucleotide-bd"/>
</dbReference>
<feature type="domain" description="CobW C-terminal" evidence="7">
    <location>
        <begin position="327"/>
        <end position="440"/>
    </location>
</feature>
<dbReference type="SMART" id="SM00833">
    <property type="entry name" value="CobW_C"/>
    <property type="match status" value="1"/>
</dbReference>
<feature type="region of interest" description="Disordered" evidence="6">
    <location>
        <begin position="152"/>
        <end position="201"/>
    </location>
</feature>
<dbReference type="InterPro" id="IPR051927">
    <property type="entry name" value="Zn_Chap_cDPG_Synth"/>
</dbReference>